<dbReference type="EC" id="4.1.1.112" evidence="10"/>
<dbReference type="Pfam" id="PF03737">
    <property type="entry name" value="RraA-like"/>
    <property type="match status" value="1"/>
</dbReference>
<evidence type="ECO:0000256" key="1">
    <source>
        <dbReference type="ARBA" id="ARBA00001342"/>
    </source>
</evidence>
<accession>C8XK18</accession>
<comment type="cofactor">
    <cofactor evidence="2 10">
        <name>a divalent metal cation</name>
        <dbReference type="ChEBI" id="CHEBI:60240"/>
    </cofactor>
</comment>
<dbReference type="EC" id="4.1.3.17" evidence="10"/>
<keyword evidence="6 10" id="KW-0456">Lyase</keyword>
<dbReference type="CDD" id="cd16841">
    <property type="entry name" value="RraA_family"/>
    <property type="match status" value="1"/>
</dbReference>
<name>C8XK18_NAKMY</name>
<evidence type="ECO:0000256" key="4">
    <source>
        <dbReference type="ARBA" id="ARBA00011233"/>
    </source>
</evidence>
<feature type="binding site" evidence="9">
    <location>
        <begin position="73"/>
        <end position="76"/>
    </location>
    <ligand>
        <name>substrate</name>
    </ligand>
</feature>
<evidence type="ECO:0000256" key="9">
    <source>
        <dbReference type="PIRSR" id="PIRSR605493-1"/>
    </source>
</evidence>
<dbReference type="GO" id="GO:0046872">
    <property type="term" value="F:metal ion binding"/>
    <property type="evidence" value="ECO:0007669"/>
    <property type="project" value="UniProtKB-KW"/>
</dbReference>
<dbReference type="InterPro" id="IPR010203">
    <property type="entry name" value="RraA"/>
</dbReference>
<comment type="similarity">
    <text evidence="3 10">Belongs to the class II aldolase/RraA-like family.</text>
</comment>
<comment type="function">
    <text evidence="7 10">Catalyzes the aldol cleavage of 4-hydroxy-4-methyl-2-oxoglutarate (HMG) into 2 molecules of pyruvate. Also contains a secondary oxaloacetate (OAA) decarboxylase activity due to the common pyruvate enolate transition state formed following C-C bond cleavage in the retro-aldol and decarboxylation reactions.</text>
</comment>
<dbReference type="Proteomes" id="UP000002218">
    <property type="component" value="Chromosome"/>
</dbReference>
<dbReference type="GO" id="GO:0008428">
    <property type="term" value="F:ribonuclease inhibitor activity"/>
    <property type="evidence" value="ECO:0007669"/>
    <property type="project" value="InterPro"/>
</dbReference>
<dbReference type="GO" id="GO:0008948">
    <property type="term" value="F:oxaloacetate decarboxylase activity"/>
    <property type="evidence" value="ECO:0007669"/>
    <property type="project" value="UniProtKB-EC"/>
</dbReference>
<dbReference type="GO" id="GO:0051252">
    <property type="term" value="P:regulation of RNA metabolic process"/>
    <property type="evidence" value="ECO:0007669"/>
    <property type="project" value="InterPro"/>
</dbReference>
<reference evidence="12" key="1">
    <citation type="submission" date="2009-09" db="EMBL/GenBank/DDBJ databases">
        <title>The complete genome of Nakamurella multipartita DSM 44233.</title>
        <authorList>
            <consortium name="US DOE Joint Genome Institute (JGI-PGF)"/>
            <person name="Lucas S."/>
            <person name="Copeland A."/>
            <person name="Lapidus A."/>
            <person name="Glavina del Rio T."/>
            <person name="Dalin E."/>
            <person name="Tice H."/>
            <person name="Bruce D."/>
            <person name="Goodwin L."/>
            <person name="Pitluck S."/>
            <person name="Kyrpides N."/>
            <person name="Mavromatis K."/>
            <person name="Ivanova N."/>
            <person name="Ovchinnikova G."/>
            <person name="Sims D."/>
            <person name="Meincke L."/>
            <person name="Brettin T."/>
            <person name="Detter J.C."/>
            <person name="Han C."/>
            <person name="Larimer F."/>
            <person name="Land M."/>
            <person name="Hauser L."/>
            <person name="Markowitz V."/>
            <person name="Cheng J.-F."/>
            <person name="Hugenholtz P."/>
            <person name="Woyke T."/>
            <person name="Wu D."/>
            <person name="Klenk H.-P."/>
            <person name="Eisen J.A."/>
        </authorList>
    </citation>
    <scope>NUCLEOTIDE SEQUENCE [LARGE SCALE GENOMIC DNA]</scope>
    <source>
        <strain evidence="12">ATCC 700099 / DSM 44233 / CIP 104796 / JCM 9543 / NBRC 105858 / Y-104</strain>
    </source>
</reference>
<keyword evidence="12" id="KW-1185">Reference proteome</keyword>
<feature type="binding site" evidence="9">
    <location>
        <position position="95"/>
    </location>
    <ligand>
        <name>substrate</name>
    </ligand>
</feature>
<dbReference type="AlphaFoldDB" id="C8XK18"/>
<dbReference type="EMBL" id="CP001737">
    <property type="protein sequence ID" value="ACV76701.1"/>
    <property type="molecule type" value="Genomic_DNA"/>
</dbReference>
<evidence type="ECO:0000313" key="11">
    <source>
        <dbReference type="EMBL" id="ACV76701.1"/>
    </source>
</evidence>
<dbReference type="PANTHER" id="PTHR33254">
    <property type="entry name" value="4-HYDROXY-4-METHYL-2-OXOGLUTARATE ALDOLASE 3-RELATED"/>
    <property type="match status" value="1"/>
</dbReference>
<dbReference type="GO" id="GO:0047443">
    <property type="term" value="F:4-hydroxy-4-methyl-2-oxoglutarate aldolase activity"/>
    <property type="evidence" value="ECO:0007669"/>
    <property type="project" value="UniProtKB-EC"/>
</dbReference>
<organism evidence="11 12">
    <name type="scientific">Nakamurella multipartita (strain ATCC 700099 / DSM 44233 / CIP 104796 / JCM 9543 / NBRC 105858 / Y-104)</name>
    <name type="common">Microsphaera multipartita</name>
    <dbReference type="NCBI Taxonomy" id="479431"/>
    <lineage>
        <taxon>Bacteria</taxon>
        <taxon>Bacillati</taxon>
        <taxon>Actinomycetota</taxon>
        <taxon>Actinomycetes</taxon>
        <taxon>Nakamurellales</taxon>
        <taxon>Nakamurellaceae</taxon>
        <taxon>Nakamurella</taxon>
    </lineage>
</organism>
<dbReference type="NCBIfam" id="NF006875">
    <property type="entry name" value="PRK09372.1"/>
    <property type="match status" value="1"/>
</dbReference>
<feature type="binding site" evidence="9">
    <location>
        <position position="96"/>
    </location>
    <ligand>
        <name>Mg(2+)</name>
        <dbReference type="ChEBI" id="CHEBI:18420"/>
    </ligand>
</feature>
<dbReference type="STRING" id="479431.Namu_0271"/>
<comment type="catalytic activity">
    <reaction evidence="1 10">
        <text>4-hydroxy-4-methyl-2-oxoglutarate = 2 pyruvate</text>
        <dbReference type="Rhea" id="RHEA:22748"/>
        <dbReference type="ChEBI" id="CHEBI:15361"/>
        <dbReference type="ChEBI" id="CHEBI:58276"/>
        <dbReference type="EC" id="4.1.3.17"/>
    </reaction>
</comment>
<dbReference type="InterPro" id="IPR036704">
    <property type="entry name" value="RraA/RraA-like_sf"/>
</dbReference>
<evidence type="ECO:0000256" key="3">
    <source>
        <dbReference type="ARBA" id="ARBA00008621"/>
    </source>
</evidence>
<evidence type="ECO:0000256" key="7">
    <source>
        <dbReference type="ARBA" id="ARBA00025046"/>
    </source>
</evidence>
<dbReference type="OrthoDB" id="943692at2"/>
<evidence type="ECO:0000256" key="10">
    <source>
        <dbReference type="RuleBase" id="RU004338"/>
    </source>
</evidence>
<dbReference type="InParanoid" id="C8XK18"/>
<dbReference type="KEGG" id="nml:Namu_0271"/>
<evidence type="ECO:0000256" key="8">
    <source>
        <dbReference type="ARBA" id="ARBA00047973"/>
    </source>
</evidence>
<dbReference type="FunCoup" id="C8XK18">
    <property type="interactions" value="4"/>
</dbReference>
<dbReference type="HOGENOM" id="CLU_072626_4_0_11"/>
<dbReference type="PANTHER" id="PTHR33254:SF4">
    <property type="entry name" value="4-HYDROXY-4-METHYL-2-OXOGLUTARATE ALDOLASE 3-RELATED"/>
    <property type="match status" value="1"/>
</dbReference>
<dbReference type="Gene3D" id="3.50.30.40">
    <property type="entry name" value="Ribonuclease E inhibitor RraA/RraA-like"/>
    <property type="match status" value="1"/>
</dbReference>
<gene>
    <name evidence="11" type="ordered locus">Namu_0271</name>
</gene>
<sequence>MSTADLYDEYGERLQSCDTQFRQFGGRRDFDGIVATVRCFQDNALLKSILGTPGQGRVLVIDGGGSVHTALTGDLIAQLAVDHGWAGLVINGAVRDSVALGALPLGIKALGTNPRKSSKTGAGEHEVDLEFGGAIFRPGDHVWCDDDGVVVLPAAAQ</sequence>
<evidence type="ECO:0000256" key="6">
    <source>
        <dbReference type="ARBA" id="ARBA00023239"/>
    </source>
</evidence>
<keyword evidence="5 9" id="KW-0479">Metal-binding</keyword>
<evidence type="ECO:0000256" key="5">
    <source>
        <dbReference type="ARBA" id="ARBA00022723"/>
    </source>
</evidence>
<proteinExistence type="inferred from homology"/>
<comment type="catalytic activity">
    <reaction evidence="8 10">
        <text>oxaloacetate + H(+) = pyruvate + CO2</text>
        <dbReference type="Rhea" id="RHEA:15641"/>
        <dbReference type="ChEBI" id="CHEBI:15361"/>
        <dbReference type="ChEBI" id="CHEBI:15378"/>
        <dbReference type="ChEBI" id="CHEBI:16452"/>
        <dbReference type="ChEBI" id="CHEBI:16526"/>
        <dbReference type="EC" id="4.1.1.112"/>
    </reaction>
</comment>
<dbReference type="RefSeq" id="WP_012814176.1">
    <property type="nucleotide sequence ID" value="NC_013235.1"/>
</dbReference>
<protein>
    <recommendedName>
        <fullName evidence="10">4-hydroxy-4-methyl-2-oxoglutarate aldolase</fullName>
        <shortName evidence="10">HMG aldolase</shortName>
        <ecNumber evidence="10">4.1.1.112</ecNumber>
        <ecNumber evidence="10">4.1.3.17</ecNumber>
    </recommendedName>
    <alternativeName>
        <fullName evidence="10">Oxaloacetate decarboxylase</fullName>
    </alternativeName>
</protein>
<dbReference type="SUPFAM" id="SSF89562">
    <property type="entry name" value="RraA-like"/>
    <property type="match status" value="1"/>
</dbReference>
<evidence type="ECO:0000313" key="12">
    <source>
        <dbReference type="Proteomes" id="UP000002218"/>
    </source>
</evidence>
<comment type="cofactor">
    <cofactor evidence="9">
        <name>Mg(2+)</name>
        <dbReference type="ChEBI" id="CHEBI:18420"/>
    </cofactor>
</comment>
<keyword evidence="9" id="KW-0460">Magnesium</keyword>
<dbReference type="NCBIfam" id="TIGR01935">
    <property type="entry name" value="NOT-MenG"/>
    <property type="match status" value="1"/>
</dbReference>
<comment type="subunit">
    <text evidence="4 10">Homotrimer.</text>
</comment>
<dbReference type="InterPro" id="IPR005493">
    <property type="entry name" value="RraA/RraA-like"/>
</dbReference>
<evidence type="ECO:0000256" key="2">
    <source>
        <dbReference type="ARBA" id="ARBA00001968"/>
    </source>
</evidence>
<reference evidence="11 12" key="2">
    <citation type="journal article" date="2010" name="Stand. Genomic Sci.">
        <title>Complete genome sequence of Nakamurella multipartita type strain (Y-104).</title>
        <authorList>
            <person name="Tice H."/>
            <person name="Mayilraj S."/>
            <person name="Sims D."/>
            <person name="Lapidus A."/>
            <person name="Nolan M."/>
            <person name="Lucas S."/>
            <person name="Glavina Del Rio T."/>
            <person name="Copeland A."/>
            <person name="Cheng J.F."/>
            <person name="Meincke L."/>
            <person name="Bruce D."/>
            <person name="Goodwin L."/>
            <person name="Pitluck S."/>
            <person name="Ivanova N."/>
            <person name="Mavromatis K."/>
            <person name="Ovchinnikova G."/>
            <person name="Pati A."/>
            <person name="Chen A."/>
            <person name="Palaniappan K."/>
            <person name="Land M."/>
            <person name="Hauser L."/>
            <person name="Chang Y.J."/>
            <person name="Jeffries C.D."/>
            <person name="Detter J.C."/>
            <person name="Brettin T."/>
            <person name="Rohde M."/>
            <person name="Goker M."/>
            <person name="Bristow J."/>
            <person name="Eisen J.A."/>
            <person name="Markowitz V."/>
            <person name="Hugenholtz P."/>
            <person name="Kyrpides N.C."/>
            <person name="Klenk H.P."/>
            <person name="Chen F."/>
        </authorList>
    </citation>
    <scope>NUCLEOTIDE SEQUENCE [LARGE SCALE GENOMIC DNA]</scope>
    <source>
        <strain evidence="12">ATCC 700099 / DSM 44233 / CIP 104796 / JCM 9543 / NBRC 105858 / Y-104</strain>
    </source>
</reference>
<dbReference type="eggNOG" id="COG0684">
    <property type="taxonomic scope" value="Bacteria"/>
</dbReference>